<organism evidence="5 6">
    <name type="scientific">Candidatus Choladousia intestinavium</name>
    <dbReference type="NCBI Taxonomy" id="2840727"/>
    <lineage>
        <taxon>Bacteria</taxon>
        <taxon>Bacillati</taxon>
        <taxon>Bacillota</taxon>
        <taxon>Clostridia</taxon>
        <taxon>Lachnospirales</taxon>
        <taxon>Lachnospiraceae</taxon>
        <taxon>Lachnospiraceae incertae sedis</taxon>
        <taxon>Candidatus Choladousia</taxon>
    </lineage>
</organism>
<dbReference type="SUPFAM" id="SSF46689">
    <property type="entry name" value="Homeodomain-like"/>
    <property type="match status" value="2"/>
</dbReference>
<dbReference type="InterPro" id="IPR014710">
    <property type="entry name" value="RmlC-like_jellyroll"/>
</dbReference>
<evidence type="ECO:0000259" key="4">
    <source>
        <dbReference type="PROSITE" id="PS01124"/>
    </source>
</evidence>
<dbReference type="Pfam" id="PF12833">
    <property type="entry name" value="HTH_18"/>
    <property type="match status" value="1"/>
</dbReference>
<dbReference type="Pfam" id="PF02311">
    <property type="entry name" value="AraC_binding"/>
    <property type="match status" value="1"/>
</dbReference>
<feature type="domain" description="HTH araC/xylS-type" evidence="4">
    <location>
        <begin position="196"/>
        <end position="294"/>
    </location>
</feature>
<evidence type="ECO:0000256" key="2">
    <source>
        <dbReference type="ARBA" id="ARBA00023125"/>
    </source>
</evidence>
<dbReference type="GO" id="GO:0003700">
    <property type="term" value="F:DNA-binding transcription factor activity"/>
    <property type="evidence" value="ECO:0007669"/>
    <property type="project" value="InterPro"/>
</dbReference>
<dbReference type="PROSITE" id="PS00041">
    <property type="entry name" value="HTH_ARAC_FAMILY_1"/>
    <property type="match status" value="1"/>
</dbReference>
<comment type="caution">
    <text evidence="5">The sequence shown here is derived from an EMBL/GenBank/DDBJ whole genome shotgun (WGS) entry which is preliminary data.</text>
</comment>
<evidence type="ECO:0000313" key="5">
    <source>
        <dbReference type="EMBL" id="HIR14584.1"/>
    </source>
</evidence>
<name>A0A9D1AEQ9_9FIRM</name>
<dbReference type="InterPro" id="IPR003313">
    <property type="entry name" value="AraC-bd"/>
</dbReference>
<protein>
    <submittedName>
        <fullName evidence="5">Helix-turn-helix transcriptional regulator</fullName>
    </submittedName>
</protein>
<evidence type="ECO:0000313" key="6">
    <source>
        <dbReference type="Proteomes" id="UP000886757"/>
    </source>
</evidence>
<dbReference type="Gene3D" id="2.60.120.10">
    <property type="entry name" value="Jelly Rolls"/>
    <property type="match status" value="1"/>
</dbReference>
<keyword evidence="2" id="KW-0238">DNA-binding</keyword>
<dbReference type="AlphaFoldDB" id="A0A9D1AEQ9"/>
<dbReference type="Proteomes" id="UP000886757">
    <property type="component" value="Unassembled WGS sequence"/>
</dbReference>
<gene>
    <name evidence="5" type="ORF">IAB31_11755</name>
</gene>
<keyword evidence="1" id="KW-0805">Transcription regulation</keyword>
<dbReference type="SMART" id="SM00342">
    <property type="entry name" value="HTH_ARAC"/>
    <property type="match status" value="1"/>
</dbReference>
<evidence type="ECO:0000256" key="3">
    <source>
        <dbReference type="ARBA" id="ARBA00023163"/>
    </source>
</evidence>
<keyword evidence="3" id="KW-0804">Transcription</keyword>
<dbReference type="PROSITE" id="PS01124">
    <property type="entry name" value="HTH_ARAC_FAMILY_2"/>
    <property type="match status" value="1"/>
</dbReference>
<dbReference type="EMBL" id="DVGK01000134">
    <property type="protein sequence ID" value="HIR14584.1"/>
    <property type="molecule type" value="Genomic_DNA"/>
</dbReference>
<evidence type="ECO:0000256" key="1">
    <source>
        <dbReference type="ARBA" id="ARBA00023015"/>
    </source>
</evidence>
<accession>A0A9D1AEQ9</accession>
<dbReference type="InterPro" id="IPR018062">
    <property type="entry name" value="HTH_AraC-typ_CS"/>
</dbReference>
<reference evidence="5" key="2">
    <citation type="journal article" date="2021" name="PeerJ">
        <title>Extensive microbial diversity within the chicken gut microbiome revealed by metagenomics and culture.</title>
        <authorList>
            <person name="Gilroy R."/>
            <person name="Ravi A."/>
            <person name="Getino M."/>
            <person name="Pursley I."/>
            <person name="Horton D.L."/>
            <person name="Alikhan N.F."/>
            <person name="Baker D."/>
            <person name="Gharbi K."/>
            <person name="Hall N."/>
            <person name="Watson M."/>
            <person name="Adriaenssens E.M."/>
            <person name="Foster-Nyarko E."/>
            <person name="Jarju S."/>
            <person name="Secka A."/>
            <person name="Antonio M."/>
            <person name="Oren A."/>
            <person name="Chaudhuri R.R."/>
            <person name="La Ragione R."/>
            <person name="Hildebrand F."/>
            <person name="Pallen M.J."/>
        </authorList>
    </citation>
    <scope>NUCLEOTIDE SEQUENCE</scope>
    <source>
        <strain evidence="5">ChiSjej4B22-8148</strain>
    </source>
</reference>
<dbReference type="SUPFAM" id="SSF51215">
    <property type="entry name" value="Regulatory protein AraC"/>
    <property type="match status" value="1"/>
</dbReference>
<dbReference type="CDD" id="cd02208">
    <property type="entry name" value="cupin_RmlC-like"/>
    <property type="match status" value="1"/>
</dbReference>
<dbReference type="InterPro" id="IPR037923">
    <property type="entry name" value="HTH-like"/>
</dbReference>
<reference evidence="5" key="1">
    <citation type="submission" date="2020-10" db="EMBL/GenBank/DDBJ databases">
        <authorList>
            <person name="Gilroy R."/>
        </authorList>
    </citation>
    <scope>NUCLEOTIDE SEQUENCE</scope>
    <source>
        <strain evidence="5">ChiSjej4B22-8148</strain>
    </source>
</reference>
<dbReference type="PRINTS" id="PR00032">
    <property type="entry name" value="HTHARAC"/>
</dbReference>
<dbReference type="InterPro" id="IPR009057">
    <property type="entry name" value="Homeodomain-like_sf"/>
</dbReference>
<dbReference type="InterPro" id="IPR018060">
    <property type="entry name" value="HTH_AraC"/>
</dbReference>
<sequence length="297" mass="34248">MNETLTDNLITSSGYERKQHGTKDFPCAAYGSSLCQICYPWHWHEEFELSVLTQGSLWFYTPRETILLGPGDGLFLNSEAMHYVEPYKNTDAAKLDLLFHGRLVYGQEDSVFWKKYVQPLQQSSFQSFPLLGSVPWQRTLLEKAQKAHGLCVTRPAGYEFQVRSLLSEVILELCLHLPGQDKDSRTVGRQEKERVKKMLLYLHENYQRPISLAELSAQVNICERECLRSFKKILRQSPIQYLIRYRILRACLLLTEGSQSILEVCESCGFESPSYFSKTFRSVMGCTPTQYLRGSRS</sequence>
<dbReference type="PANTHER" id="PTHR43280:SF2">
    <property type="entry name" value="HTH-TYPE TRANSCRIPTIONAL REGULATOR EXSA"/>
    <property type="match status" value="1"/>
</dbReference>
<dbReference type="PANTHER" id="PTHR43280">
    <property type="entry name" value="ARAC-FAMILY TRANSCRIPTIONAL REGULATOR"/>
    <property type="match status" value="1"/>
</dbReference>
<dbReference type="GO" id="GO:0043565">
    <property type="term" value="F:sequence-specific DNA binding"/>
    <property type="evidence" value="ECO:0007669"/>
    <property type="project" value="InterPro"/>
</dbReference>
<proteinExistence type="predicted"/>
<dbReference type="Gene3D" id="1.10.10.60">
    <property type="entry name" value="Homeodomain-like"/>
    <property type="match status" value="2"/>
</dbReference>
<dbReference type="InterPro" id="IPR020449">
    <property type="entry name" value="Tscrpt_reg_AraC-type_HTH"/>
</dbReference>